<evidence type="ECO:0000313" key="2">
    <source>
        <dbReference type="EMBL" id="KAF8391530.1"/>
    </source>
</evidence>
<proteinExistence type="predicted"/>
<keyword evidence="3" id="KW-1185">Reference proteome</keyword>
<accession>A0A834YQW7</accession>
<gene>
    <name evidence="2" type="ORF">HHK36_023835</name>
</gene>
<dbReference type="PANTHER" id="PTHR37196">
    <property type="entry name" value="TRANSMEMBRANE PROTEIN"/>
    <property type="match status" value="1"/>
</dbReference>
<reference evidence="2 3" key="1">
    <citation type="submission" date="2020-04" db="EMBL/GenBank/DDBJ databases">
        <title>Plant Genome Project.</title>
        <authorList>
            <person name="Zhang R.-G."/>
        </authorList>
    </citation>
    <scope>NUCLEOTIDE SEQUENCE [LARGE SCALE GENOMIC DNA]</scope>
    <source>
        <strain evidence="2">YNK0</strain>
        <tissue evidence="2">Leaf</tissue>
    </source>
</reference>
<comment type="caution">
    <text evidence="2">The sequence shown here is derived from an EMBL/GenBank/DDBJ whole genome shotgun (WGS) entry which is preliminary data.</text>
</comment>
<organism evidence="2 3">
    <name type="scientific">Tetracentron sinense</name>
    <name type="common">Spur-leaf</name>
    <dbReference type="NCBI Taxonomy" id="13715"/>
    <lineage>
        <taxon>Eukaryota</taxon>
        <taxon>Viridiplantae</taxon>
        <taxon>Streptophyta</taxon>
        <taxon>Embryophyta</taxon>
        <taxon>Tracheophyta</taxon>
        <taxon>Spermatophyta</taxon>
        <taxon>Magnoliopsida</taxon>
        <taxon>Trochodendrales</taxon>
        <taxon>Trochodendraceae</taxon>
        <taxon>Tetracentron</taxon>
    </lineage>
</organism>
<dbReference type="EMBL" id="JABCRI010000017">
    <property type="protein sequence ID" value="KAF8391530.1"/>
    <property type="molecule type" value="Genomic_DNA"/>
</dbReference>
<dbReference type="OrthoDB" id="1932652at2759"/>
<feature type="region of interest" description="Disordered" evidence="1">
    <location>
        <begin position="132"/>
        <end position="179"/>
    </location>
</feature>
<protein>
    <submittedName>
        <fullName evidence="2">Uncharacterized protein</fullName>
    </submittedName>
</protein>
<dbReference type="AlphaFoldDB" id="A0A834YQW7"/>
<feature type="compositionally biased region" description="Basic residues" evidence="1">
    <location>
        <begin position="148"/>
        <end position="160"/>
    </location>
</feature>
<dbReference type="PANTHER" id="PTHR37196:SF2">
    <property type="entry name" value="TRANSMEMBRANE PROTEIN"/>
    <property type="match status" value="1"/>
</dbReference>
<dbReference type="Proteomes" id="UP000655225">
    <property type="component" value="Unassembled WGS sequence"/>
</dbReference>
<name>A0A834YQW7_TETSI</name>
<sequence length="179" mass="20467">MESIHCYSPLLPIFSQFKHKQLETTKLLWLPSHEPVELLRRQNLPSLLPLRTQAFTTSSLVVGVTSSPPASGDLSVFIETSALLLLFYWIANFVVPDMISKYPQSEKPKEDQMPGDMISKYLQSEKPIEDQMLNDTYFSEEKKENIRRSSKTSSRAKKRGFNSSKLPKSKLTGEETRVQ</sequence>
<evidence type="ECO:0000256" key="1">
    <source>
        <dbReference type="SAM" id="MobiDB-lite"/>
    </source>
</evidence>
<evidence type="ECO:0000313" key="3">
    <source>
        <dbReference type="Proteomes" id="UP000655225"/>
    </source>
</evidence>